<dbReference type="Gene3D" id="3.40.50.300">
    <property type="entry name" value="P-loop containing nucleotide triphosphate hydrolases"/>
    <property type="match status" value="1"/>
</dbReference>
<gene>
    <name evidence="6" type="ORF">WMY93_020994</name>
</gene>
<dbReference type="PANTHER" id="PTHR10903:SF188">
    <property type="entry name" value="GTPASE IMAP FAMILY MEMBER 2-LIKE-RELATED"/>
    <property type="match status" value="1"/>
</dbReference>
<feature type="region of interest" description="Disordered" evidence="4">
    <location>
        <begin position="184"/>
        <end position="227"/>
    </location>
</feature>
<evidence type="ECO:0000259" key="5">
    <source>
        <dbReference type="Pfam" id="PF04548"/>
    </source>
</evidence>
<evidence type="ECO:0000256" key="3">
    <source>
        <dbReference type="ARBA" id="ARBA00023134"/>
    </source>
</evidence>
<dbReference type="EMBL" id="JBBPFD010000015">
    <property type="protein sequence ID" value="KAK7895669.1"/>
    <property type="molecule type" value="Genomic_DNA"/>
</dbReference>
<dbReference type="InterPro" id="IPR027417">
    <property type="entry name" value="P-loop_NTPase"/>
</dbReference>
<feature type="compositionally biased region" description="Pro residues" evidence="4">
    <location>
        <begin position="248"/>
        <end position="271"/>
    </location>
</feature>
<feature type="region of interest" description="Disordered" evidence="4">
    <location>
        <begin position="242"/>
        <end position="286"/>
    </location>
</feature>
<accession>A0AAW0NJG9</accession>
<feature type="compositionally biased region" description="Low complexity" evidence="4">
    <location>
        <begin position="206"/>
        <end position="221"/>
    </location>
</feature>
<keyword evidence="3" id="KW-0342">GTP-binding</keyword>
<dbReference type="InterPro" id="IPR045058">
    <property type="entry name" value="GIMA/IAN/Toc"/>
</dbReference>
<comment type="similarity">
    <text evidence="1">Belongs to the TRAFAC class TrmE-Era-EngA-EngB-Septin-like GTPase superfamily. AIG1/Toc34/Toc159-like paraseptin GTPase family. IAN subfamily.</text>
</comment>
<proteinExistence type="inferred from homology"/>
<evidence type="ECO:0000256" key="4">
    <source>
        <dbReference type="SAM" id="MobiDB-lite"/>
    </source>
</evidence>
<dbReference type="InterPro" id="IPR006703">
    <property type="entry name" value="G_AIG1"/>
</dbReference>
<evidence type="ECO:0000313" key="7">
    <source>
        <dbReference type="Proteomes" id="UP001460270"/>
    </source>
</evidence>
<keyword evidence="2" id="KW-0547">Nucleotide-binding</keyword>
<dbReference type="Proteomes" id="UP001460270">
    <property type="component" value="Unassembled WGS sequence"/>
</dbReference>
<dbReference type="Pfam" id="PF04548">
    <property type="entry name" value="AIG1"/>
    <property type="match status" value="1"/>
</dbReference>
<evidence type="ECO:0000256" key="1">
    <source>
        <dbReference type="ARBA" id="ARBA00008535"/>
    </source>
</evidence>
<evidence type="ECO:0000256" key="2">
    <source>
        <dbReference type="ARBA" id="ARBA00022741"/>
    </source>
</evidence>
<reference evidence="7" key="1">
    <citation type="submission" date="2024-04" db="EMBL/GenBank/DDBJ databases">
        <title>Salinicola lusitanus LLJ914,a marine bacterium isolated from the Okinawa Trough.</title>
        <authorList>
            <person name="Li J."/>
        </authorList>
    </citation>
    <scope>NUCLEOTIDE SEQUENCE [LARGE SCALE GENOMIC DNA]</scope>
</reference>
<evidence type="ECO:0000313" key="6">
    <source>
        <dbReference type="EMBL" id="KAK7895669.1"/>
    </source>
</evidence>
<organism evidence="6 7">
    <name type="scientific">Mugilogobius chulae</name>
    <name type="common">yellowstripe goby</name>
    <dbReference type="NCBI Taxonomy" id="88201"/>
    <lineage>
        <taxon>Eukaryota</taxon>
        <taxon>Metazoa</taxon>
        <taxon>Chordata</taxon>
        <taxon>Craniata</taxon>
        <taxon>Vertebrata</taxon>
        <taxon>Euteleostomi</taxon>
        <taxon>Actinopterygii</taxon>
        <taxon>Neopterygii</taxon>
        <taxon>Teleostei</taxon>
        <taxon>Neoteleostei</taxon>
        <taxon>Acanthomorphata</taxon>
        <taxon>Gobiaria</taxon>
        <taxon>Gobiiformes</taxon>
        <taxon>Gobioidei</taxon>
        <taxon>Gobiidae</taxon>
        <taxon>Gobionellinae</taxon>
        <taxon>Mugilogobius</taxon>
    </lineage>
</organism>
<dbReference type="GO" id="GO:0005525">
    <property type="term" value="F:GTP binding"/>
    <property type="evidence" value="ECO:0007669"/>
    <property type="project" value="UniProtKB-KW"/>
</dbReference>
<name>A0AAW0NJG9_9GOBI</name>
<sequence length="391" mass="43960">MEHNSHSLYNVVLLGRKAHLKEVMVRNITENQGEFQRLSQDFIVATNSAFRVVSAPDIFDENNMYVDQQVIDVMALSLPGPHIFILAIDLDNAQEKKIVKQIRTLKNTFGAMSKNLVVTLPDIESFQLFSHLKEKYNIVLTTANENLASLCTDWCLGRKPFTYDYSLYSEVVVKRRREFLSKLRTPEPSVPGGDGASAAEKPAQCSVPQQSISSDPPDSSPLTRPNNRTKSVYSAIQKFIPLATPKNSPTPPESSSPPPSPAPQSPGSPPSEPHRFQNGPTDGKSPLELLHHVIKLTQKEVFQHHSLGPDRNRKECFCNTILRVLKSKRRFVSMPNSEPVTRECQSESVEVCHTRLTVLDTPDFLHESLEKSQEQVEQCKKYLVPGITWCF</sequence>
<keyword evidence="7" id="KW-1185">Reference proteome</keyword>
<dbReference type="PANTHER" id="PTHR10903">
    <property type="entry name" value="GTPASE, IMAP FAMILY MEMBER-RELATED"/>
    <property type="match status" value="1"/>
</dbReference>
<protein>
    <recommendedName>
        <fullName evidence="5">AIG1-type G domain-containing protein</fullName>
    </recommendedName>
</protein>
<dbReference type="AlphaFoldDB" id="A0AAW0NJG9"/>
<feature type="domain" description="AIG1-type G" evidence="5">
    <location>
        <begin position="14"/>
        <end position="127"/>
    </location>
</feature>
<comment type="caution">
    <text evidence="6">The sequence shown here is derived from an EMBL/GenBank/DDBJ whole genome shotgun (WGS) entry which is preliminary data.</text>
</comment>